<organism evidence="1 2">
    <name type="scientific">Pestalotiopsis fici (strain W106-1 / CGMCC3.15140)</name>
    <dbReference type="NCBI Taxonomy" id="1229662"/>
    <lineage>
        <taxon>Eukaryota</taxon>
        <taxon>Fungi</taxon>
        <taxon>Dikarya</taxon>
        <taxon>Ascomycota</taxon>
        <taxon>Pezizomycotina</taxon>
        <taxon>Sordariomycetes</taxon>
        <taxon>Xylariomycetidae</taxon>
        <taxon>Amphisphaeriales</taxon>
        <taxon>Sporocadaceae</taxon>
        <taxon>Pestalotiopsis</taxon>
    </lineage>
</organism>
<dbReference type="EMBL" id="KI912110">
    <property type="protein sequence ID" value="ETS84939.1"/>
    <property type="molecule type" value="Genomic_DNA"/>
</dbReference>
<gene>
    <name evidence="1" type="ORF">PFICI_02964</name>
</gene>
<accession>W3XG04</accession>
<proteinExistence type="predicted"/>
<dbReference type="Proteomes" id="UP000030651">
    <property type="component" value="Unassembled WGS sequence"/>
</dbReference>
<name>W3XG04_PESFW</name>
<reference evidence="2" key="1">
    <citation type="journal article" date="2015" name="BMC Genomics">
        <title>Genomic and transcriptomic analysis of the endophytic fungus Pestalotiopsis fici reveals its lifestyle and high potential for synthesis of natural products.</title>
        <authorList>
            <person name="Wang X."/>
            <person name="Zhang X."/>
            <person name="Liu L."/>
            <person name="Xiang M."/>
            <person name="Wang W."/>
            <person name="Sun X."/>
            <person name="Che Y."/>
            <person name="Guo L."/>
            <person name="Liu G."/>
            <person name="Guo L."/>
            <person name="Wang C."/>
            <person name="Yin W.B."/>
            <person name="Stadler M."/>
            <person name="Zhang X."/>
            <person name="Liu X."/>
        </authorList>
    </citation>
    <scope>NUCLEOTIDE SEQUENCE [LARGE SCALE GENOMIC DNA]</scope>
    <source>
        <strain evidence="2">W106-1 / CGMCC3.15140</strain>
    </source>
</reference>
<dbReference type="OrthoDB" id="640151at2759"/>
<dbReference type="eggNOG" id="ENOG502SIBV">
    <property type="taxonomic scope" value="Eukaryota"/>
</dbReference>
<dbReference type="InParanoid" id="W3XG04"/>
<keyword evidence="2" id="KW-1185">Reference proteome</keyword>
<dbReference type="HOGENOM" id="CLU_1355053_0_0_1"/>
<dbReference type="RefSeq" id="XP_007829736.1">
    <property type="nucleotide sequence ID" value="XM_007831545.1"/>
</dbReference>
<sequence length="202" mass="22442">MAKLNRKAAHLICFCEASLAGQAAEAIGRGYDPAAVYDDLVASSPGTDVVDVGSDLHNSEVMNSFLNTADATDTGIVTEAALRSVYDAYAAVLARCLTERWMEPTIKLNSLLYTWEILNDRHHYLRRIVLGYAKVRNPEERIGQWEADFEEVFDEQYHTTGFSRPLVNACDGLDTCSGVKELIAKASREDAHTRQLLAELWS</sequence>
<protein>
    <submittedName>
        <fullName evidence="1">Uncharacterized protein</fullName>
    </submittedName>
</protein>
<dbReference type="KEGG" id="pfy:PFICI_02964"/>
<dbReference type="AlphaFoldDB" id="W3XG04"/>
<evidence type="ECO:0000313" key="1">
    <source>
        <dbReference type="EMBL" id="ETS84939.1"/>
    </source>
</evidence>
<evidence type="ECO:0000313" key="2">
    <source>
        <dbReference type="Proteomes" id="UP000030651"/>
    </source>
</evidence>
<dbReference type="GeneID" id="19267977"/>